<dbReference type="Proteomes" id="UP000054908">
    <property type="component" value="Unassembled WGS sequence"/>
</dbReference>
<feature type="transmembrane region" description="Helical" evidence="1">
    <location>
        <begin position="347"/>
        <end position="366"/>
    </location>
</feature>
<feature type="transmembrane region" description="Helical" evidence="1">
    <location>
        <begin position="521"/>
        <end position="543"/>
    </location>
</feature>
<dbReference type="STRING" id="466.Lmac_3003"/>
<dbReference type="OrthoDB" id="7029714at2"/>
<feature type="transmembrane region" description="Helical" evidence="1">
    <location>
        <begin position="66"/>
        <end position="83"/>
    </location>
</feature>
<organism evidence="2 3">
    <name type="scientific">Legionella maceachernii</name>
    <dbReference type="NCBI Taxonomy" id="466"/>
    <lineage>
        <taxon>Bacteria</taxon>
        <taxon>Pseudomonadati</taxon>
        <taxon>Pseudomonadota</taxon>
        <taxon>Gammaproteobacteria</taxon>
        <taxon>Legionellales</taxon>
        <taxon>Legionellaceae</taxon>
        <taxon>Legionella</taxon>
    </lineage>
</organism>
<feature type="transmembrane region" description="Helical" evidence="1">
    <location>
        <begin position="95"/>
        <end position="113"/>
    </location>
</feature>
<keyword evidence="1" id="KW-0472">Membrane</keyword>
<evidence type="ECO:0000313" key="3">
    <source>
        <dbReference type="Proteomes" id="UP000054908"/>
    </source>
</evidence>
<evidence type="ECO:0000313" key="2">
    <source>
        <dbReference type="EMBL" id="KTD24130.1"/>
    </source>
</evidence>
<gene>
    <name evidence="2" type="ORF">Lmac_3003</name>
</gene>
<dbReference type="EMBL" id="LNYL01000051">
    <property type="protein sequence ID" value="KTD24130.1"/>
    <property type="molecule type" value="Genomic_DNA"/>
</dbReference>
<feature type="transmembrane region" description="Helical" evidence="1">
    <location>
        <begin position="438"/>
        <end position="457"/>
    </location>
</feature>
<evidence type="ECO:0000256" key="1">
    <source>
        <dbReference type="SAM" id="Phobius"/>
    </source>
</evidence>
<keyword evidence="1" id="KW-1133">Transmembrane helix</keyword>
<protein>
    <recommendedName>
        <fullName evidence="4">Glycosyltransferase RgtA/B/C/D-like domain-containing protein</fullName>
    </recommendedName>
</protein>
<keyword evidence="1" id="KW-0812">Transmembrane</keyword>
<feature type="transmembrane region" description="Helical" evidence="1">
    <location>
        <begin position="133"/>
        <end position="150"/>
    </location>
</feature>
<dbReference type="RefSeq" id="WP_058453671.1">
    <property type="nucleotide sequence ID" value="NZ_CAAAIB010000001.1"/>
</dbReference>
<comment type="caution">
    <text evidence="2">The sequence shown here is derived from an EMBL/GenBank/DDBJ whole genome shotgun (WGS) entry which is preliminary data.</text>
</comment>
<feature type="transmembrane region" description="Helical" evidence="1">
    <location>
        <begin position="12"/>
        <end position="34"/>
    </location>
</feature>
<feature type="transmembrane region" description="Helical" evidence="1">
    <location>
        <begin position="378"/>
        <end position="403"/>
    </location>
</feature>
<feature type="transmembrane region" description="Helical" evidence="1">
    <location>
        <begin position="272"/>
        <end position="293"/>
    </location>
</feature>
<sequence>MEKNYHQIILRTQAIFILTLSIAVLAVFALVHLLNLFPQNTPVNIDLFMSDFRPAVIPEPVERNTFLILVTLLPIVALFLAKYQEYFDKVINQHLFSYVIPLLIAFLLFYPLLDSDFLQLIIFNKKFFMQKQSTILLVSLGLSVLWCLRIRNQPPVESSSRVKIATWIIFSVAMLIQLFSWRVTNINSVTNSGEWVVHADAALYGLSQVLAGKTLLADLPTQYGLYPELIAPIFKFVGAGLLNVTLFFAVLQIISLMGLFYVLSKLVKNPTLLTLGGLSLLLVTFDSIIHFTGWHDRYFQYWPIRFFWPALSVLAFYYFCRNKTYLRAALVSLVSAIGIFWNTDTGLFIFLAFPAFLIAQLCVLCLKSNANRTGYVKQYLGTIGLHVIIAIAVIGFLLGMMWYKAQQPLNLEWQFAYQKLFYTMGFAMLPLPRQIHPWMSVLAIYLLGIILTLTLWFKRAEESIRAEIILYLCLLGVGIFVYYEGRSHVNNLVNVCWPAILVITITADSVLKGVQERRLPFAQIALPVVAVSFLLICSVKFAAQIPRMTRDLFHQYSSRNTSNCVSIPDELAFIKKHAHSKRECLILAQRQGIYHLETGLGSPLKGPGLAEIILESDRNNLISLVEEGKFDCIFLGIGFSSPMYIPFDIKKVDKLYDTVAENSWHTMRYLTRKPQG</sequence>
<keyword evidence="3" id="KW-1185">Reference proteome</keyword>
<evidence type="ECO:0008006" key="4">
    <source>
        <dbReference type="Google" id="ProtNLM"/>
    </source>
</evidence>
<feature type="transmembrane region" description="Helical" evidence="1">
    <location>
        <begin position="162"/>
        <end position="181"/>
    </location>
</feature>
<dbReference type="PATRIC" id="fig|466.6.peg.3217"/>
<accession>A0A0W0VVV4</accession>
<proteinExistence type="predicted"/>
<feature type="transmembrane region" description="Helical" evidence="1">
    <location>
        <begin position="233"/>
        <end position="260"/>
    </location>
</feature>
<dbReference type="AlphaFoldDB" id="A0A0W0VVV4"/>
<feature type="transmembrane region" description="Helical" evidence="1">
    <location>
        <begin position="299"/>
        <end position="318"/>
    </location>
</feature>
<feature type="transmembrane region" description="Helical" evidence="1">
    <location>
        <begin position="325"/>
        <end position="341"/>
    </location>
</feature>
<feature type="transmembrane region" description="Helical" evidence="1">
    <location>
        <begin position="463"/>
        <end position="483"/>
    </location>
</feature>
<name>A0A0W0VVV4_9GAMM</name>
<reference evidence="2 3" key="1">
    <citation type="submission" date="2015-11" db="EMBL/GenBank/DDBJ databases">
        <title>Genomic analysis of 38 Legionella species identifies large and diverse effector repertoires.</title>
        <authorList>
            <person name="Burstein D."/>
            <person name="Amaro F."/>
            <person name="Zusman T."/>
            <person name="Lifshitz Z."/>
            <person name="Cohen O."/>
            <person name="Gilbert J.A."/>
            <person name="Pupko T."/>
            <person name="Shuman H.A."/>
            <person name="Segal G."/>
        </authorList>
    </citation>
    <scope>NUCLEOTIDE SEQUENCE [LARGE SCALE GENOMIC DNA]</scope>
    <source>
        <strain evidence="2 3">PX-1-G2-E2</strain>
    </source>
</reference>